<dbReference type="RefSeq" id="WP_073444620.1">
    <property type="nucleotide sequence ID" value="NZ_FRBK01000006.1"/>
</dbReference>
<accession>A0A9X8MTA4</accession>
<sequence>MPIGPGFDDPEYDNYDPAWRHQDTPFRRWLHERLTAAGSDCSADIAASYAPANRYHGLNAIDLDDLATLTDTTGAAVQAAHKADLDEWAREQQLRDHPDLAVLDADLDRIRHRSGARHPASRRWRE</sequence>
<protein>
    <submittedName>
        <fullName evidence="1">Uncharacterized protein</fullName>
    </submittedName>
</protein>
<proteinExistence type="predicted"/>
<dbReference type="EMBL" id="FRBK01000006">
    <property type="protein sequence ID" value="SHL75258.1"/>
    <property type="molecule type" value="Genomic_DNA"/>
</dbReference>
<comment type="caution">
    <text evidence="1">The sequence shown here is derived from an EMBL/GenBank/DDBJ whole genome shotgun (WGS) entry which is preliminary data.</text>
</comment>
<gene>
    <name evidence="1" type="ORF">SAMN05216268_10676</name>
</gene>
<organism evidence="1 2">
    <name type="scientific">Streptomyces yunnanensis</name>
    <dbReference type="NCBI Taxonomy" id="156453"/>
    <lineage>
        <taxon>Bacteria</taxon>
        <taxon>Bacillati</taxon>
        <taxon>Actinomycetota</taxon>
        <taxon>Actinomycetes</taxon>
        <taxon>Kitasatosporales</taxon>
        <taxon>Streptomycetaceae</taxon>
        <taxon>Streptomyces</taxon>
    </lineage>
</organism>
<dbReference type="Proteomes" id="UP000184388">
    <property type="component" value="Unassembled WGS sequence"/>
</dbReference>
<name>A0A9X8MTA4_9ACTN</name>
<dbReference type="AlphaFoldDB" id="A0A9X8MTA4"/>
<reference evidence="2" key="1">
    <citation type="submission" date="2016-11" db="EMBL/GenBank/DDBJ databases">
        <authorList>
            <person name="Jaros S."/>
            <person name="Januszkiewicz K."/>
            <person name="Wedrychowicz H."/>
        </authorList>
    </citation>
    <scope>NUCLEOTIDE SEQUENCE [LARGE SCALE GENOMIC DNA]</scope>
    <source>
        <strain evidence="2">CGMCC 4.3555</strain>
    </source>
</reference>
<evidence type="ECO:0000313" key="2">
    <source>
        <dbReference type="Proteomes" id="UP000184388"/>
    </source>
</evidence>
<evidence type="ECO:0000313" key="1">
    <source>
        <dbReference type="EMBL" id="SHL75258.1"/>
    </source>
</evidence>